<evidence type="ECO:0000256" key="1">
    <source>
        <dbReference type="SAM" id="MobiDB-lite"/>
    </source>
</evidence>
<name>A0A9W6B9U3_9CHLO</name>
<accession>A0A9W6B9U3</accession>
<reference evidence="2 3" key="1">
    <citation type="journal article" date="2023" name="Commun. Biol.">
        <title>Reorganization of the ancestral sex-determining regions during the evolution of trioecy in Pleodorina starrii.</title>
        <authorList>
            <person name="Takahashi K."/>
            <person name="Suzuki S."/>
            <person name="Kawai-Toyooka H."/>
            <person name="Yamamoto K."/>
            <person name="Hamaji T."/>
            <person name="Ootsuki R."/>
            <person name="Yamaguchi H."/>
            <person name="Kawachi M."/>
            <person name="Higashiyama T."/>
            <person name="Nozaki H."/>
        </authorList>
    </citation>
    <scope>NUCLEOTIDE SEQUENCE [LARGE SCALE GENOMIC DNA]</scope>
    <source>
        <strain evidence="2 3">NIES-4479</strain>
    </source>
</reference>
<protein>
    <submittedName>
        <fullName evidence="2">Uncharacterized protein</fullName>
    </submittedName>
</protein>
<dbReference type="EMBL" id="BRXU01000001">
    <property type="protein sequence ID" value="GLC48124.1"/>
    <property type="molecule type" value="Genomic_DNA"/>
</dbReference>
<gene>
    <name evidence="2" type="primary">PLESTB000136</name>
    <name evidence="2" type="ORF">PLESTB_000061700</name>
</gene>
<organism evidence="2 3">
    <name type="scientific">Pleodorina starrii</name>
    <dbReference type="NCBI Taxonomy" id="330485"/>
    <lineage>
        <taxon>Eukaryota</taxon>
        <taxon>Viridiplantae</taxon>
        <taxon>Chlorophyta</taxon>
        <taxon>core chlorophytes</taxon>
        <taxon>Chlorophyceae</taxon>
        <taxon>CS clade</taxon>
        <taxon>Chlamydomonadales</taxon>
        <taxon>Volvocaceae</taxon>
        <taxon>Pleodorina</taxon>
    </lineage>
</organism>
<comment type="caution">
    <text evidence="2">The sequence shown here is derived from an EMBL/GenBank/DDBJ whole genome shotgun (WGS) entry which is preliminary data.</text>
</comment>
<evidence type="ECO:0000313" key="2">
    <source>
        <dbReference type="EMBL" id="GLC48124.1"/>
    </source>
</evidence>
<dbReference type="AlphaFoldDB" id="A0A9W6B9U3"/>
<dbReference type="Proteomes" id="UP001165080">
    <property type="component" value="Unassembled WGS sequence"/>
</dbReference>
<evidence type="ECO:0000313" key="3">
    <source>
        <dbReference type="Proteomes" id="UP001165080"/>
    </source>
</evidence>
<proteinExistence type="predicted"/>
<sequence>MWFPAAVKPPIAAAVAGPSLGATPQDIRSALNQISQMRSETAHTTTTPTTTPTTCVNSSIAVWSLGEEDPFPEYPKPFQKIQNPKIHFPKRSPTGFIRPKNDTSSG</sequence>
<keyword evidence="3" id="KW-1185">Reference proteome</keyword>
<feature type="region of interest" description="Disordered" evidence="1">
    <location>
        <begin position="84"/>
        <end position="106"/>
    </location>
</feature>